<dbReference type="PANTHER" id="PTHR39339:SF1">
    <property type="entry name" value="CHAD DOMAIN-CONTAINING PROTEIN"/>
    <property type="match status" value="1"/>
</dbReference>
<dbReference type="InterPro" id="IPR038186">
    <property type="entry name" value="CHAD_dom_sf"/>
</dbReference>
<dbReference type="Proteomes" id="UP000367750">
    <property type="component" value="Unassembled WGS sequence"/>
</dbReference>
<protein>
    <submittedName>
        <fullName evidence="2">CHAD domain-containing protein</fullName>
    </submittedName>
</protein>
<proteinExistence type="predicted"/>
<gene>
    <name evidence="2" type="ORF">F4V43_18120</name>
</gene>
<comment type="caution">
    <text evidence="2">The sequence shown here is derived from an EMBL/GenBank/DDBJ whole genome shotgun (WGS) entry which is preliminary data.</text>
</comment>
<evidence type="ECO:0000313" key="2">
    <source>
        <dbReference type="EMBL" id="KAA8997209.1"/>
    </source>
</evidence>
<feature type="domain" description="CHAD" evidence="1">
    <location>
        <begin position="13"/>
        <end position="300"/>
    </location>
</feature>
<name>A0A5J5FUJ8_9BACL</name>
<dbReference type="AlphaFoldDB" id="A0A5J5FUJ8"/>
<dbReference type="InterPro" id="IPR007899">
    <property type="entry name" value="CHAD_dom"/>
</dbReference>
<keyword evidence="3" id="KW-1185">Reference proteome</keyword>
<dbReference type="Gene3D" id="1.40.20.10">
    <property type="entry name" value="CHAD domain"/>
    <property type="match status" value="1"/>
</dbReference>
<dbReference type="SMART" id="SM00880">
    <property type="entry name" value="CHAD"/>
    <property type="match status" value="1"/>
</dbReference>
<accession>A0A5J5FUJ8</accession>
<dbReference type="OrthoDB" id="2958798at2"/>
<dbReference type="RefSeq" id="WP_150459674.1">
    <property type="nucleotide sequence ID" value="NZ_VYKK01000030.1"/>
</dbReference>
<dbReference type="EMBL" id="VYKK01000030">
    <property type="protein sequence ID" value="KAA8997209.1"/>
    <property type="molecule type" value="Genomic_DNA"/>
</dbReference>
<sequence>MSTNASPQPAQSRTPRSRQWEQELNQLYGGFLKHSRQALAAYDREAVHQARTHCRRLMTLLSVLDPEDRSGLHAEFRKAQKALGKVRDADVFIKELKARRRRAKRTDGKKAVKALKAVAKHEKQHRAKLRRKLDRKLPAAVAGLDKRWSAFIGQDLPGLAEQRNVNVLLRELEVAYEQQKKICKDLFRQENATSREALDALHQLRIAAKKIRYTAGAASFALDRKFQSYEALYRDISDKLGAINDKRVWLERLDEPLRQELDIPRKAWDRLTAGLRSELGEALAGNGIVPVPAAKAPAEI</sequence>
<dbReference type="PROSITE" id="PS51708">
    <property type="entry name" value="CHAD"/>
    <property type="match status" value="1"/>
</dbReference>
<evidence type="ECO:0000259" key="1">
    <source>
        <dbReference type="PROSITE" id="PS51708"/>
    </source>
</evidence>
<organism evidence="2 3">
    <name type="scientific">Paenibacillus spiritus</name>
    <dbReference type="NCBI Taxonomy" id="2496557"/>
    <lineage>
        <taxon>Bacteria</taxon>
        <taxon>Bacillati</taxon>
        <taxon>Bacillota</taxon>
        <taxon>Bacilli</taxon>
        <taxon>Bacillales</taxon>
        <taxon>Paenibacillaceae</taxon>
        <taxon>Paenibacillus</taxon>
    </lineage>
</organism>
<reference evidence="2 3" key="1">
    <citation type="submission" date="2019-09" db="EMBL/GenBank/DDBJ databases">
        <title>Bacillus ochoae sp. nov., Paenibacillus whitsoniae sp. nov., Paenibacillus spiritus sp. nov. Isolated from the Mars Exploration Rover during spacecraft assembly.</title>
        <authorList>
            <person name="Seuylemezian A."/>
            <person name="Vaishampayan P."/>
        </authorList>
    </citation>
    <scope>NUCLEOTIDE SEQUENCE [LARGE SCALE GENOMIC DNA]</scope>
    <source>
        <strain evidence="2 3">MER_111</strain>
    </source>
</reference>
<dbReference type="PANTHER" id="PTHR39339">
    <property type="entry name" value="SLR1444 PROTEIN"/>
    <property type="match status" value="1"/>
</dbReference>
<dbReference type="Pfam" id="PF05235">
    <property type="entry name" value="CHAD"/>
    <property type="match status" value="1"/>
</dbReference>
<evidence type="ECO:0000313" key="3">
    <source>
        <dbReference type="Proteomes" id="UP000367750"/>
    </source>
</evidence>